<evidence type="ECO:0000259" key="3">
    <source>
        <dbReference type="Pfam" id="PF00881"/>
    </source>
</evidence>
<evidence type="ECO:0000313" key="4">
    <source>
        <dbReference type="EMBL" id="MDQ0216262.1"/>
    </source>
</evidence>
<dbReference type="GO" id="GO:0016491">
    <property type="term" value="F:oxidoreductase activity"/>
    <property type="evidence" value="ECO:0007669"/>
    <property type="project" value="UniProtKB-KW"/>
</dbReference>
<dbReference type="PANTHER" id="PTHR43673:SF3">
    <property type="entry name" value="NAD(P)H NITROREDUCTASE YODC-RELATED"/>
    <property type="match status" value="1"/>
</dbReference>
<protein>
    <submittedName>
        <fullName evidence="4">Nitroreductase</fullName>
    </submittedName>
</protein>
<dbReference type="InterPro" id="IPR029479">
    <property type="entry name" value="Nitroreductase"/>
</dbReference>
<dbReference type="InterPro" id="IPR000415">
    <property type="entry name" value="Nitroreductase-like"/>
</dbReference>
<sequence length="204" mass="22966">MSNLSTIIKERHSVRKYNPTVKIAREEILGMLQEATLAPSSSNLQPWEFIVIDDPEVKKELRLIAMNQEQVETSSAVIAVLGDKEMYHNIDQVYRSSYEAGFMDKANMERLIASSKNAYPNASEEIRKNIASFDAGLISMQLMLIAKDRGYDTVPMGGFDKAKFAERFDVPERYFPIVLIALGKAAAPAFKTTRIPLGEKVRFV</sequence>
<dbReference type="AlphaFoldDB" id="A0AAJ1T3V8"/>
<name>A0AAJ1T3V8_9BACI</name>
<keyword evidence="5" id="KW-1185">Reference proteome</keyword>
<dbReference type="PANTHER" id="PTHR43673">
    <property type="entry name" value="NAD(P)H NITROREDUCTASE YDGI-RELATED"/>
    <property type="match status" value="1"/>
</dbReference>
<gene>
    <name evidence="4" type="ORF">J2S13_002703</name>
</gene>
<accession>A0AAJ1T3V8</accession>
<dbReference type="Proteomes" id="UP001237207">
    <property type="component" value="Unassembled WGS sequence"/>
</dbReference>
<evidence type="ECO:0000256" key="2">
    <source>
        <dbReference type="ARBA" id="ARBA00023002"/>
    </source>
</evidence>
<reference evidence="4" key="1">
    <citation type="submission" date="2023-07" db="EMBL/GenBank/DDBJ databases">
        <title>Genomic Encyclopedia of Type Strains, Phase IV (KMG-IV): sequencing the most valuable type-strain genomes for metagenomic binning, comparative biology and taxonomic classification.</title>
        <authorList>
            <person name="Goeker M."/>
        </authorList>
    </citation>
    <scope>NUCLEOTIDE SEQUENCE</scope>
    <source>
        <strain evidence="4">DSM 23947</strain>
    </source>
</reference>
<dbReference type="CDD" id="cd02137">
    <property type="entry name" value="MhqN-like"/>
    <property type="match status" value="1"/>
</dbReference>
<comment type="similarity">
    <text evidence="1">Belongs to the nitroreductase family.</text>
</comment>
<feature type="domain" description="Nitroreductase" evidence="3">
    <location>
        <begin position="8"/>
        <end position="184"/>
    </location>
</feature>
<dbReference type="Pfam" id="PF00881">
    <property type="entry name" value="Nitroreductase"/>
    <property type="match status" value="1"/>
</dbReference>
<evidence type="ECO:0000256" key="1">
    <source>
        <dbReference type="ARBA" id="ARBA00007118"/>
    </source>
</evidence>
<dbReference type="EMBL" id="JAUSUC010000041">
    <property type="protein sequence ID" value="MDQ0216262.1"/>
    <property type="molecule type" value="Genomic_DNA"/>
</dbReference>
<organism evidence="4 5">
    <name type="scientific">Oikeobacillus pervagus</name>
    <dbReference type="NCBI Taxonomy" id="1325931"/>
    <lineage>
        <taxon>Bacteria</taxon>
        <taxon>Bacillati</taxon>
        <taxon>Bacillota</taxon>
        <taxon>Bacilli</taxon>
        <taxon>Bacillales</taxon>
        <taxon>Bacillaceae</taxon>
        <taxon>Oikeobacillus</taxon>
    </lineage>
</organism>
<dbReference type="RefSeq" id="WP_307258263.1">
    <property type="nucleotide sequence ID" value="NZ_JAUSUC010000041.1"/>
</dbReference>
<proteinExistence type="inferred from homology"/>
<dbReference type="SUPFAM" id="SSF55469">
    <property type="entry name" value="FMN-dependent nitroreductase-like"/>
    <property type="match status" value="1"/>
</dbReference>
<evidence type="ECO:0000313" key="5">
    <source>
        <dbReference type="Proteomes" id="UP001237207"/>
    </source>
</evidence>
<dbReference type="Gene3D" id="3.40.109.10">
    <property type="entry name" value="NADH Oxidase"/>
    <property type="match status" value="1"/>
</dbReference>
<keyword evidence="2" id="KW-0560">Oxidoreductase</keyword>
<comment type="caution">
    <text evidence="4">The sequence shown here is derived from an EMBL/GenBank/DDBJ whole genome shotgun (WGS) entry which is preliminary data.</text>
</comment>